<dbReference type="AlphaFoldDB" id="A0A9D2T6Q3"/>
<evidence type="ECO:0000259" key="3">
    <source>
        <dbReference type="PROSITE" id="PS50893"/>
    </source>
</evidence>
<accession>A0A9D2T6Q3</accession>
<proteinExistence type="predicted"/>
<dbReference type="FunFam" id="3.40.50.300:FF:000011">
    <property type="entry name" value="Putative ABC transporter ATP-binding component"/>
    <property type="match status" value="1"/>
</dbReference>
<dbReference type="InterPro" id="IPR003593">
    <property type="entry name" value="AAA+_ATPase"/>
</dbReference>
<dbReference type="GO" id="GO:0016887">
    <property type="term" value="F:ATP hydrolysis activity"/>
    <property type="evidence" value="ECO:0007669"/>
    <property type="project" value="InterPro"/>
</dbReference>
<dbReference type="PROSITE" id="PS50893">
    <property type="entry name" value="ABC_TRANSPORTER_2"/>
    <property type="match status" value="2"/>
</dbReference>
<dbReference type="Gene3D" id="3.40.50.300">
    <property type="entry name" value="P-loop containing nucleotide triphosphate hydrolases"/>
    <property type="match status" value="2"/>
</dbReference>
<name>A0A9D2T6Q3_9FIRM</name>
<dbReference type="SUPFAM" id="SSF52540">
    <property type="entry name" value="P-loop containing nucleoside triphosphate hydrolases"/>
    <property type="match status" value="2"/>
</dbReference>
<sequence>MLYQITDGTVSAGGNVILQHVNFEIRGAEKLALVGRNGAGKTTLLRLIAGEISLDRDDRRKGPGIRRDRPLTVGMLSQQTISDPERTVEEEILSACPEKDKFSRERFQYEQTYDRFLTALGFSKDCKKKKLSQFSGGQQTRIALIRLLLAQPDILLLDEPTNHLDLEAVEWLEDQVRAYEKAVVIVSHDRFFLDRTVQTVYELEDGTLTRYHGNYTEYREEKEKRLRLQKKAYERQKQEEERLYGLVERFKHKPRKAAFARAKRRQLERLPRVEKPRETGQQIVTGPIEPLILGGKWVLEADRLRLGYEKPLLELSLRIRRGQKIGLLGKNGAGKTTFLKTAAGLLPPLGGKMTMGNGITIGYFDQNSARLETDQTVLEHFTGLFPSMTEKDARKTLGMYLFTGADASKKISSLSGGERARLVLAELLVSRPNFLILDEPTNHMDIPAKEALEAAFRAYTGTILVVSHDRYLIRQVAESILIFENGTAMYYPFSYEHYLERKRNLAEGESPAAQISARDQALISSLRSVPKGERQRIREISTEEAYRDWRLRLAGEAMDEAGERFKEAADACKDMDRSWKESGEFWMGMERPDLSERLRLEEECKTLWETWHNACLEWLDVYEEGPHCGGPDSVLSAKDCF</sequence>
<dbReference type="InterPro" id="IPR032781">
    <property type="entry name" value="ABC_tran_Xtn"/>
</dbReference>
<organism evidence="4 5">
    <name type="scientific">Candidatus Lachnoclostridium pullistercoris</name>
    <dbReference type="NCBI Taxonomy" id="2838632"/>
    <lineage>
        <taxon>Bacteria</taxon>
        <taxon>Bacillati</taxon>
        <taxon>Bacillota</taxon>
        <taxon>Clostridia</taxon>
        <taxon>Lachnospirales</taxon>
        <taxon>Lachnospiraceae</taxon>
    </lineage>
</organism>
<feature type="domain" description="ABC transporter" evidence="3">
    <location>
        <begin position="3"/>
        <end position="230"/>
    </location>
</feature>
<dbReference type="PROSITE" id="PS00211">
    <property type="entry name" value="ABC_TRANSPORTER_1"/>
    <property type="match status" value="2"/>
</dbReference>
<dbReference type="CDD" id="cd03221">
    <property type="entry name" value="ABCF_EF-3"/>
    <property type="match status" value="2"/>
</dbReference>
<dbReference type="EMBL" id="DWWL01000042">
    <property type="protein sequence ID" value="HJC47669.1"/>
    <property type="molecule type" value="Genomic_DNA"/>
</dbReference>
<dbReference type="Pfam" id="PF12848">
    <property type="entry name" value="ABC_tran_Xtn"/>
    <property type="match status" value="1"/>
</dbReference>
<dbReference type="PANTHER" id="PTHR42855:SF2">
    <property type="entry name" value="DRUG RESISTANCE ABC TRANSPORTER,ATP-BINDING PROTEIN"/>
    <property type="match status" value="1"/>
</dbReference>
<dbReference type="InterPro" id="IPR017871">
    <property type="entry name" value="ABC_transporter-like_CS"/>
</dbReference>
<dbReference type="GO" id="GO:0005524">
    <property type="term" value="F:ATP binding"/>
    <property type="evidence" value="ECO:0007669"/>
    <property type="project" value="UniProtKB-KW"/>
</dbReference>
<dbReference type="Proteomes" id="UP000823883">
    <property type="component" value="Unassembled WGS sequence"/>
</dbReference>
<feature type="domain" description="ABC transporter" evidence="3">
    <location>
        <begin position="293"/>
        <end position="510"/>
    </location>
</feature>
<comment type="caution">
    <text evidence="4">The sequence shown here is derived from an EMBL/GenBank/DDBJ whole genome shotgun (WGS) entry which is preliminary data.</text>
</comment>
<gene>
    <name evidence="4" type="ORF">IAA04_06425</name>
</gene>
<dbReference type="PANTHER" id="PTHR42855">
    <property type="entry name" value="ABC TRANSPORTER ATP-BINDING SUBUNIT"/>
    <property type="match status" value="1"/>
</dbReference>
<reference evidence="4" key="1">
    <citation type="journal article" date="2021" name="PeerJ">
        <title>Extensive microbial diversity within the chicken gut microbiome revealed by metagenomics and culture.</title>
        <authorList>
            <person name="Gilroy R."/>
            <person name="Ravi A."/>
            <person name="Getino M."/>
            <person name="Pursley I."/>
            <person name="Horton D.L."/>
            <person name="Alikhan N.F."/>
            <person name="Baker D."/>
            <person name="Gharbi K."/>
            <person name="Hall N."/>
            <person name="Watson M."/>
            <person name="Adriaenssens E.M."/>
            <person name="Foster-Nyarko E."/>
            <person name="Jarju S."/>
            <person name="Secka A."/>
            <person name="Antonio M."/>
            <person name="Oren A."/>
            <person name="Chaudhuri R.R."/>
            <person name="La Ragione R."/>
            <person name="Hildebrand F."/>
            <person name="Pallen M.J."/>
        </authorList>
    </citation>
    <scope>NUCLEOTIDE SEQUENCE</scope>
    <source>
        <strain evidence="4">CHK183-5548</strain>
    </source>
</reference>
<dbReference type="SMART" id="SM00382">
    <property type="entry name" value="AAA"/>
    <property type="match status" value="2"/>
</dbReference>
<dbReference type="InterPro" id="IPR003439">
    <property type="entry name" value="ABC_transporter-like_ATP-bd"/>
</dbReference>
<reference evidence="4" key="2">
    <citation type="submission" date="2021-04" db="EMBL/GenBank/DDBJ databases">
        <authorList>
            <person name="Gilroy R."/>
        </authorList>
    </citation>
    <scope>NUCLEOTIDE SEQUENCE</scope>
    <source>
        <strain evidence="4">CHK183-5548</strain>
    </source>
</reference>
<protein>
    <submittedName>
        <fullName evidence="4">ATP-binding cassette domain-containing protein</fullName>
    </submittedName>
</protein>
<keyword evidence="1" id="KW-0547">Nucleotide-binding</keyword>
<dbReference type="InterPro" id="IPR027417">
    <property type="entry name" value="P-loop_NTPase"/>
</dbReference>
<keyword evidence="2 4" id="KW-0067">ATP-binding</keyword>
<dbReference type="InterPro" id="IPR051309">
    <property type="entry name" value="ABCF_ATPase"/>
</dbReference>
<evidence type="ECO:0000256" key="1">
    <source>
        <dbReference type="ARBA" id="ARBA00022741"/>
    </source>
</evidence>
<dbReference type="Pfam" id="PF00005">
    <property type="entry name" value="ABC_tran"/>
    <property type="match status" value="2"/>
</dbReference>
<evidence type="ECO:0000256" key="2">
    <source>
        <dbReference type="ARBA" id="ARBA00022840"/>
    </source>
</evidence>
<evidence type="ECO:0000313" key="5">
    <source>
        <dbReference type="Proteomes" id="UP000823883"/>
    </source>
</evidence>
<evidence type="ECO:0000313" key="4">
    <source>
        <dbReference type="EMBL" id="HJC47669.1"/>
    </source>
</evidence>